<evidence type="ECO:0000313" key="6">
    <source>
        <dbReference type="Proteomes" id="UP000004728"/>
    </source>
</evidence>
<dbReference type="STRING" id="983920.Y88_2732"/>
<dbReference type="Gene3D" id="3.40.800.10">
    <property type="entry name" value="Ureohydrolase domain"/>
    <property type="match status" value="1"/>
</dbReference>
<dbReference type="InterPro" id="IPR006035">
    <property type="entry name" value="Ureohydrolase"/>
</dbReference>
<keyword evidence="4" id="KW-0732">Signal</keyword>
<evidence type="ECO:0000256" key="3">
    <source>
        <dbReference type="PROSITE-ProRule" id="PRU00742"/>
    </source>
</evidence>
<dbReference type="PRINTS" id="PR00116">
    <property type="entry name" value="ARGINASE"/>
</dbReference>
<dbReference type="InterPro" id="IPR023696">
    <property type="entry name" value="Ureohydrolase_dom_sf"/>
</dbReference>
<proteinExistence type="inferred from homology"/>
<protein>
    <submittedName>
        <fullName evidence="5">Agmatinase</fullName>
    </submittedName>
</protein>
<feature type="signal peptide" evidence="4">
    <location>
        <begin position="1"/>
        <end position="33"/>
    </location>
</feature>
<dbReference type="SUPFAM" id="SSF52768">
    <property type="entry name" value="Arginase/deacetylase"/>
    <property type="match status" value="1"/>
</dbReference>
<accession>F1Z462</accession>
<dbReference type="PROSITE" id="PS51409">
    <property type="entry name" value="ARGINASE_2"/>
    <property type="match status" value="1"/>
</dbReference>
<dbReference type="GO" id="GO:0033389">
    <property type="term" value="P:putrescine biosynthetic process from arginine, via agmatine"/>
    <property type="evidence" value="ECO:0007669"/>
    <property type="project" value="TreeGrafter"/>
</dbReference>
<dbReference type="HOGENOM" id="CLU_039478_8_0_5"/>
<organism evidence="5 6">
    <name type="scientific">Novosphingobium nitrogenifigens DSM 19370</name>
    <dbReference type="NCBI Taxonomy" id="983920"/>
    <lineage>
        <taxon>Bacteria</taxon>
        <taxon>Pseudomonadati</taxon>
        <taxon>Pseudomonadota</taxon>
        <taxon>Alphaproteobacteria</taxon>
        <taxon>Sphingomonadales</taxon>
        <taxon>Sphingomonadaceae</taxon>
        <taxon>Novosphingobium</taxon>
    </lineage>
</organism>
<keyword evidence="6" id="KW-1185">Reference proteome</keyword>
<name>F1Z462_9SPHN</name>
<dbReference type="CDD" id="cd09990">
    <property type="entry name" value="Agmatinase-like"/>
    <property type="match status" value="1"/>
</dbReference>
<keyword evidence="1" id="KW-0479">Metal-binding</keyword>
<dbReference type="RefSeq" id="WP_008068219.1">
    <property type="nucleotide sequence ID" value="NZ_AQWK01000017.1"/>
</dbReference>
<dbReference type="GO" id="GO:0046872">
    <property type="term" value="F:metal ion binding"/>
    <property type="evidence" value="ECO:0007669"/>
    <property type="project" value="UniProtKB-KW"/>
</dbReference>
<dbReference type="AlphaFoldDB" id="F1Z462"/>
<feature type="chain" id="PRO_5003277726" evidence="4">
    <location>
        <begin position="34"/>
        <end position="458"/>
    </location>
</feature>
<gene>
    <name evidence="5" type="ORF">Y88_2732</name>
</gene>
<evidence type="ECO:0000256" key="4">
    <source>
        <dbReference type="SAM" id="SignalP"/>
    </source>
</evidence>
<dbReference type="InParanoid" id="F1Z462"/>
<evidence type="ECO:0000256" key="1">
    <source>
        <dbReference type="ARBA" id="ARBA00022723"/>
    </source>
</evidence>
<evidence type="ECO:0000313" key="5">
    <source>
        <dbReference type="EMBL" id="EGD60619.1"/>
    </source>
</evidence>
<comment type="similarity">
    <text evidence="3">Belongs to the arginase family.</text>
</comment>
<dbReference type="PANTHER" id="PTHR11358:SF26">
    <property type="entry name" value="GUANIDINO ACID HYDROLASE, MITOCHONDRIAL"/>
    <property type="match status" value="1"/>
</dbReference>
<reference evidence="5 6" key="1">
    <citation type="journal article" date="2012" name="J. Bacteriol.">
        <title>Draft Genome Sequence of Novosphingobium nitrogenifigens Y88T.</title>
        <authorList>
            <person name="Strabala T.J."/>
            <person name="Macdonald L."/>
            <person name="Liu V."/>
            <person name="Smit A.M."/>
        </authorList>
    </citation>
    <scope>NUCLEOTIDE SEQUENCE [LARGE SCALE GENOMIC DNA]</scope>
    <source>
        <strain evidence="5 6">DSM 19370</strain>
    </source>
</reference>
<comment type="caution">
    <text evidence="5">The sequence shown here is derived from an EMBL/GenBank/DDBJ whole genome shotgun (WGS) entry which is preliminary data.</text>
</comment>
<evidence type="ECO:0000256" key="2">
    <source>
        <dbReference type="ARBA" id="ARBA00022801"/>
    </source>
</evidence>
<dbReference type="GO" id="GO:0008783">
    <property type="term" value="F:agmatinase activity"/>
    <property type="evidence" value="ECO:0007669"/>
    <property type="project" value="TreeGrafter"/>
</dbReference>
<keyword evidence="2" id="KW-0378">Hydrolase</keyword>
<dbReference type="Pfam" id="PF00491">
    <property type="entry name" value="Arginase"/>
    <property type="match status" value="1"/>
</dbReference>
<dbReference type="OrthoDB" id="9788689at2"/>
<dbReference type="EMBL" id="AEWJ01000017">
    <property type="protein sequence ID" value="EGD60619.1"/>
    <property type="molecule type" value="Genomic_DNA"/>
</dbReference>
<dbReference type="eggNOG" id="COG0010">
    <property type="taxonomic scope" value="Bacteria"/>
</dbReference>
<dbReference type="PANTHER" id="PTHR11358">
    <property type="entry name" value="ARGINASE/AGMATINASE"/>
    <property type="match status" value="1"/>
</dbReference>
<sequence length="458" mass="48855">MRTLPFRSSARTALRVALGSLALALALPGSAQASSYPADIAPRIAVLSPDKQAFLRDEARLAMFHLTPEKIANDFRTRTQAEIDAYVSGLMQVMADAAFHPGVDKGAIALNPDATGFNAGTTLKPPMFDAFHRDPGPISLDHYMFQPSGIPTFAHAPVAVRKEDLIAGHVEVAFVGVPIDFSSGWRDGKHGPMFLRSTDGLVGNDVYTGIDPATVLSIADYGDLATDYMSVERTVDHVRFMIGDMARTGAAPFIVGGDHSLMYPDIAAMSDTYGKGKVGIVQFDAHYEGETGSAHFFSDNQSLQRLIADGVIGGHQVVQVGVRGPEMTSADAARLRADGVTMLGMDRVEKEGWTAVARTALDAVKAGPGKVFISFDMSVLDPAYAAGAGRPVPNGLTMREAVPLVREICASAKVVGFELLDYAQVLDVSYRSPQNANYILHSCLAGIAERKLATMPKG</sequence>
<dbReference type="Proteomes" id="UP000004728">
    <property type="component" value="Unassembled WGS sequence"/>
</dbReference>